<accession>A0A250ID14</accession>
<dbReference type="InterPro" id="IPR011754">
    <property type="entry name" value="Mxa_paralog_2268"/>
</dbReference>
<organism evidence="2 3">
    <name type="scientific">Melittangium boletus DSM 14713</name>
    <dbReference type="NCBI Taxonomy" id="1294270"/>
    <lineage>
        <taxon>Bacteria</taxon>
        <taxon>Pseudomonadati</taxon>
        <taxon>Myxococcota</taxon>
        <taxon>Myxococcia</taxon>
        <taxon>Myxococcales</taxon>
        <taxon>Cystobacterineae</taxon>
        <taxon>Archangiaceae</taxon>
        <taxon>Melittangium</taxon>
    </lineage>
</organism>
<dbReference type="Proteomes" id="UP000217289">
    <property type="component" value="Chromosome"/>
</dbReference>
<feature type="compositionally biased region" description="Pro residues" evidence="1">
    <location>
        <begin position="308"/>
        <end position="319"/>
    </location>
</feature>
<protein>
    <recommendedName>
        <fullName evidence="4">DUF2381 family protein</fullName>
    </recommendedName>
</protein>
<dbReference type="Pfam" id="PF09544">
    <property type="entry name" value="DUF2381"/>
    <property type="match status" value="1"/>
</dbReference>
<feature type="region of interest" description="Disordered" evidence="1">
    <location>
        <begin position="131"/>
        <end position="156"/>
    </location>
</feature>
<feature type="region of interest" description="Disordered" evidence="1">
    <location>
        <begin position="299"/>
        <end position="319"/>
    </location>
</feature>
<dbReference type="RefSeq" id="WP_095978196.1">
    <property type="nucleotide sequence ID" value="NZ_CP022163.1"/>
</dbReference>
<dbReference type="EMBL" id="CP022163">
    <property type="protein sequence ID" value="ATB29655.1"/>
    <property type="molecule type" value="Genomic_DNA"/>
</dbReference>
<proteinExistence type="predicted"/>
<dbReference type="KEGG" id="mbd:MEBOL_003110"/>
<evidence type="ECO:0000256" key="1">
    <source>
        <dbReference type="SAM" id="MobiDB-lite"/>
    </source>
</evidence>
<name>A0A250ID14_9BACT</name>
<evidence type="ECO:0008006" key="4">
    <source>
        <dbReference type="Google" id="ProtNLM"/>
    </source>
</evidence>
<gene>
    <name evidence="2" type="ORF">MEBOL_003110</name>
</gene>
<dbReference type="OrthoDB" id="5522147at2"/>
<evidence type="ECO:0000313" key="3">
    <source>
        <dbReference type="Proteomes" id="UP000217289"/>
    </source>
</evidence>
<evidence type="ECO:0000313" key="2">
    <source>
        <dbReference type="EMBL" id="ATB29655.1"/>
    </source>
</evidence>
<dbReference type="NCBIfam" id="TIGR02268">
    <property type="entry name" value="Myxococcus xanthus paralogous family TIGR02268"/>
    <property type="match status" value="1"/>
</dbReference>
<keyword evidence="3" id="KW-1185">Reference proteome</keyword>
<sequence>MLPASFFLLTWLHASPEKASSSVEACEDLHVELARSPVVGPREVCISPGRLTDFVFDVPIGAVEVQDEVRFVEVNRGRRMLGLMPPSDLQTGERLRLTVELTGGESSQTITFMLVAQQGLATHQVQVFRDPRPAESLRQETEAERAKNRRLQEENERLRSQFEQHQGLGYLLAMKRIGTHGVKAHALAPDSPAESTGGLSFFNGRAFRIDASVTAEISLLNNGSAPWIATGALLMNEGGETFRGLQLLLAESIEPGKRGTVVVELIATDSEAQGHLTLTIWDDSGRAITLTPVVFPTLYEETPGRPRSMPPPTRPPAGE</sequence>
<dbReference type="AlphaFoldDB" id="A0A250ID14"/>
<reference evidence="2 3" key="1">
    <citation type="submission" date="2017-06" db="EMBL/GenBank/DDBJ databases">
        <authorList>
            <person name="Kim H.J."/>
            <person name="Triplett B.A."/>
        </authorList>
    </citation>
    <scope>NUCLEOTIDE SEQUENCE [LARGE SCALE GENOMIC DNA]</scope>
    <source>
        <strain evidence="2 3">DSM 14713</strain>
    </source>
</reference>